<keyword evidence="1" id="KW-0479">Metal-binding</keyword>
<evidence type="ECO:0000313" key="8">
    <source>
        <dbReference type="Proteomes" id="UP000631114"/>
    </source>
</evidence>
<dbReference type="SUPFAM" id="SSF57850">
    <property type="entry name" value="RING/U-box"/>
    <property type="match status" value="2"/>
</dbReference>
<protein>
    <recommendedName>
        <fullName evidence="9">E3 ubiquitin-protein ligase PRT1</fullName>
    </recommendedName>
</protein>
<feature type="domain" description="RING-type" evidence="5">
    <location>
        <begin position="166"/>
        <end position="204"/>
    </location>
</feature>
<feature type="domain" description="ZZ-type" evidence="6">
    <location>
        <begin position="278"/>
        <end position="342"/>
    </location>
</feature>
<dbReference type="InterPro" id="IPR001841">
    <property type="entry name" value="Znf_RING"/>
</dbReference>
<dbReference type="Gene3D" id="3.30.40.10">
    <property type="entry name" value="Zinc/RING finger domain, C3HC4 (zinc finger)"/>
    <property type="match status" value="1"/>
</dbReference>
<evidence type="ECO:0008006" key="9">
    <source>
        <dbReference type="Google" id="ProtNLM"/>
    </source>
</evidence>
<dbReference type="PROSITE" id="PS50135">
    <property type="entry name" value="ZF_ZZ_2"/>
    <property type="match status" value="1"/>
</dbReference>
<keyword evidence="3" id="KW-0862">Zinc</keyword>
<evidence type="ECO:0000256" key="4">
    <source>
        <dbReference type="PROSITE-ProRule" id="PRU00228"/>
    </source>
</evidence>
<dbReference type="GO" id="GO:0008270">
    <property type="term" value="F:zinc ion binding"/>
    <property type="evidence" value="ECO:0007669"/>
    <property type="project" value="UniProtKB-KW"/>
</dbReference>
<dbReference type="SMART" id="SM00184">
    <property type="entry name" value="RING"/>
    <property type="match status" value="1"/>
</dbReference>
<organism evidence="7 8">
    <name type="scientific">Coptis chinensis</name>
    <dbReference type="NCBI Taxonomy" id="261450"/>
    <lineage>
        <taxon>Eukaryota</taxon>
        <taxon>Viridiplantae</taxon>
        <taxon>Streptophyta</taxon>
        <taxon>Embryophyta</taxon>
        <taxon>Tracheophyta</taxon>
        <taxon>Spermatophyta</taxon>
        <taxon>Magnoliopsida</taxon>
        <taxon>Ranunculales</taxon>
        <taxon>Ranunculaceae</taxon>
        <taxon>Coptidoideae</taxon>
        <taxon>Coptis</taxon>
    </lineage>
</organism>
<evidence type="ECO:0000256" key="2">
    <source>
        <dbReference type="ARBA" id="ARBA00022771"/>
    </source>
</evidence>
<dbReference type="EMBL" id="JADFTS010000005">
    <property type="protein sequence ID" value="KAF9605127.1"/>
    <property type="molecule type" value="Genomic_DNA"/>
</dbReference>
<keyword evidence="2 4" id="KW-0863">Zinc-finger</keyword>
<name>A0A835HVT2_9MAGN</name>
<dbReference type="Gene3D" id="3.30.60.90">
    <property type="match status" value="1"/>
</dbReference>
<keyword evidence="8" id="KW-1185">Reference proteome</keyword>
<dbReference type="InterPro" id="IPR017907">
    <property type="entry name" value="Znf_RING_CS"/>
</dbReference>
<accession>A0A835HVT2</accession>
<dbReference type="AlphaFoldDB" id="A0A835HVT2"/>
<dbReference type="Pfam" id="PF00569">
    <property type="entry name" value="ZZ"/>
    <property type="match status" value="1"/>
</dbReference>
<dbReference type="InterPro" id="IPR000433">
    <property type="entry name" value="Znf_ZZ"/>
</dbReference>
<sequence>MEKKNLRTDNLIDDVEDVEEAFICCVCLDLLYKPIVLGEFFCPDVFPSTEEEKRRGFFSPQLGDNVLRAHICEESNCLDSPETFSGMCFQTSPYGSTCSNGKINTSSTVEKQTPDILAHANATLLSAEAHSGSEVTNTLAVEESSILENDLKDGICKLVSISDVLCVACKQLLFRPAVLNCGHVYCQSCIVIPVNEALRCQLCQSSHPKGIPKVCLELDHLLEKRFPKEYALRREAVQLQPIHGQQGPELDGQKCPHSSPPLTWSCLSWLGDRGLNVHLGVGCDYCGMYPIVGERYKCKDCEEAIGFDLCGECYNTSSKLPGRFNQQHTPEHKFEPVKSDLIRNIMRRLVSEHSEDSSALVLSDDASEDLEDGFPSHAPSMILQEDQEGDSHSTVPSCKFNLNTLYFIMNY</sequence>
<comment type="caution">
    <text evidence="7">The sequence shown here is derived from an EMBL/GenBank/DDBJ whole genome shotgun (WGS) entry which is preliminary data.</text>
</comment>
<dbReference type="GO" id="GO:0043161">
    <property type="term" value="P:proteasome-mediated ubiquitin-dependent protein catabolic process"/>
    <property type="evidence" value="ECO:0007669"/>
    <property type="project" value="TreeGrafter"/>
</dbReference>
<dbReference type="InterPro" id="IPR043145">
    <property type="entry name" value="Znf_ZZ_sf"/>
</dbReference>
<evidence type="ECO:0000259" key="6">
    <source>
        <dbReference type="PROSITE" id="PS50135"/>
    </source>
</evidence>
<dbReference type="PROSITE" id="PS00518">
    <property type="entry name" value="ZF_RING_1"/>
    <property type="match status" value="1"/>
</dbReference>
<dbReference type="PANTHER" id="PTHR15898:SF13">
    <property type="entry name" value="BIFUNCTIONAL APOPTOSIS REGULATOR"/>
    <property type="match status" value="1"/>
</dbReference>
<gene>
    <name evidence="7" type="ORF">IFM89_014118</name>
</gene>
<dbReference type="PANTHER" id="PTHR15898">
    <property type="entry name" value="BIFUNCTIONAL APOPTOSIS REGULATOR"/>
    <property type="match status" value="1"/>
</dbReference>
<reference evidence="7 8" key="1">
    <citation type="submission" date="2020-10" db="EMBL/GenBank/DDBJ databases">
        <title>The Coptis chinensis genome and diversification of protoberbering-type alkaloids.</title>
        <authorList>
            <person name="Wang B."/>
            <person name="Shu S."/>
            <person name="Song C."/>
            <person name="Liu Y."/>
        </authorList>
    </citation>
    <scope>NUCLEOTIDE SEQUENCE [LARGE SCALE GENOMIC DNA]</scope>
    <source>
        <strain evidence="7">HL-2020</strain>
        <tissue evidence="7">Leaf</tissue>
    </source>
</reference>
<dbReference type="OrthoDB" id="6270329at2759"/>
<dbReference type="SMART" id="SM00291">
    <property type="entry name" value="ZnF_ZZ"/>
    <property type="match status" value="1"/>
</dbReference>
<evidence type="ECO:0000256" key="3">
    <source>
        <dbReference type="ARBA" id="ARBA00022833"/>
    </source>
</evidence>
<dbReference type="InterPro" id="IPR013083">
    <property type="entry name" value="Znf_RING/FYVE/PHD"/>
</dbReference>
<proteinExistence type="predicted"/>
<dbReference type="FunFam" id="3.30.60.90:FF:000014">
    <property type="entry name" value="E3 ubiquitin-protein ligase PRT1"/>
    <property type="match status" value="1"/>
</dbReference>
<evidence type="ECO:0000259" key="5">
    <source>
        <dbReference type="PROSITE" id="PS50089"/>
    </source>
</evidence>
<dbReference type="PROSITE" id="PS50089">
    <property type="entry name" value="ZF_RING_2"/>
    <property type="match status" value="1"/>
</dbReference>
<evidence type="ECO:0000313" key="7">
    <source>
        <dbReference type="EMBL" id="KAF9605127.1"/>
    </source>
</evidence>
<dbReference type="Proteomes" id="UP000631114">
    <property type="component" value="Unassembled WGS sequence"/>
</dbReference>
<evidence type="ECO:0000256" key="1">
    <source>
        <dbReference type="ARBA" id="ARBA00022723"/>
    </source>
</evidence>
<dbReference type="GO" id="GO:0061630">
    <property type="term" value="F:ubiquitin protein ligase activity"/>
    <property type="evidence" value="ECO:0007669"/>
    <property type="project" value="TreeGrafter"/>
</dbReference>